<dbReference type="AlphaFoldDB" id="A0A9P0M618"/>
<evidence type="ECO:0000313" key="1">
    <source>
        <dbReference type="EMBL" id="CAH2009708.1"/>
    </source>
</evidence>
<gene>
    <name evidence="1" type="ORF">ACAOBT_LOCUS31064</name>
</gene>
<dbReference type="Proteomes" id="UP001152888">
    <property type="component" value="Unassembled WGS sequence"/>
</dbReference>
<comment type="caution">
    <text evidence="1">The sequence shown here is derived from an EMBL/GenBank/DDBJ whole genome shotgun (WGS) entry which is preliminary data.</text>
</comment>
<proteinExistence type="predicted"/>
<dbReference type="EMBL" id="CAKOFQ010007908">
    <property type="protein sequence ID" value="CAH2009708.1"/>
    <property type="molecule type" value="Genomic_DNA"/>
</dbReference>
<evidence type="ECO:0000313" key="2">
    <source>
        <dbReference type="Proteomes" id="UP001152888"/>
    </source>
</evidence>
<reference evidence="1" key="1">
    <citation type="submission" date="2022-03" db="EMBL/GenBank/DDBJ databases">
        <authorList>
            <person name="Sayadi A."/>
        </authorList>
    </citation>
    <scope>NUCLEOTIDE SEQUENCE</scope>
</reference>
<name>A0A9P0M618_ACAOB</name>
<keyword evidence="2" id="KW-1185">Reference proteome</keyword>
<protein>
    <submittedName>
        <fullName evidence="1">Uncharacterized protein</fullName>
    </submittedName>
</protein>
<organism evidence="1 2">
    <name type="scientific">Acanthoscelides obtectus</name>
    <name type="common">Bean weevil</name>
    <name type="synonym">Bruchus obtectus</name>
    <dbReference type="NCBI Taxonomy" id="200917"/>
    <lineage>
        <taxon>Eukaryota</taxon>
        <taxon>Metazoa</taxon>
        <taxon>Ecdysozoa</taxon>
        <taxon>Arthropoda</taxon>
        <taxon>Hexapoda</taxon>
        <taxon>Insecta</taxon>
        <taxon>Pterygota</taxon>
        <taxon>Neoptera</taxon>
        <taxon>Endopterygota</taxon>
        <taxon>Coleoptera</taxon>
        <taxon>Polyphaga</taxon>
        <taxon>Cucujiformia</taxon>
        <taxon>Chrysomeloidea</taxon>
        <taxon>Chrysomelidae</taxon>
        <taxon>Bruchinae</taxon>
        <taxon>Bruchini</taxon>
        <taxon>Acanthoscelides</taxon>
    </lineage>
</organism>
<accession>A0A9P0M618</accession>
<sequence>MSLRRNKSPHVGNNGRPVLESLRDCVAATQNYQR</sequence>